<dbReference type="PROSITE" id="PS51819">
    <property type="entry name" value="VOC"/>
    <property type="match status" value="1"/>
</dbReference>
<dbReference type="GO" id="GO:0016829">
    <property type="term" value="F:lyase activity"/>
    <property type="evidence" value="ECO:0007669"/>
    <property type="project" value="UniProtKB-KW"/>
</dbReference>
<evidence type="ECO:0000259" key="1">
    <source>
        <dbReference type="PROSITE" id="PS51819"/>
    </source>
</evidence>
<evidence type="ECO:0000313" key="3">
    <source>
        <dbReference type="Proteomes" id="UP000199657"/>
    </source>
</evidence>
<dbReference type="EMBL" id="FOEG01000004">
    <property type="protein sequence ID" value="SEO89220.1"/>
    <property type="molecule type" value="Genomic_DNA"/>
</dbReference>
<protein>
    <submittedName>
        <fullName evidence="2">Predicted lactoylglutathione lyase</fullName>
    </submittedName>
</protein>
<dbReference type="SUPFAM" id="SSF54593">
    <property type="entry name" value="Glyoxalase/Bleomycin resistance protein/Dihydroxybiphenyl dioxygenase"/>
    <property type="match status" value="1"/>
</dbReference>
<proteinExistence type="predicted"/>
<dbReference type="InterPro" id="IPR004360">
    <property type="entry name" value="Glyas_Fos-R_dOase_dom"/>
</dbReference>
<feature type="domain" description="VOC" evidence="1">
    <location>
        <begin position="2"/>
        <end position="119"/>
    </location>
</feature>
<dbReference type="InterPro" id="IPR037523">
    <property type="entry name" value="VOC_core"/>
</dbReference>
<dbReference type="PANTHER" id="PTHR35006">
    <property type="entry name" value="GLYOXALASE FAMILY PROTEIN (AFU_ORTHOLOGUE AFUA_5G14830)"/>
    <property type="match status" value="1"/>
</dbReference>
<evidence type="ECO:0000313" key="2">
    <source>
        <dbReference type="EMBL" id="SEO89220.1"/>
    </source>
</evidence>
<name>A0A1H8TDN2_9GAMM</name>
<dbReference type="InterPro" id="IPR029068">
    <property type="entry name" value="Glyas_Bleomycin-R_OHBP_Dase"/>
</dbReference>
<dbReference type="Pfam" id="PF00903">
    <property type="entry name" value="Glyoxalase"/>
    <property type="match status" value="1"/>
</dbReference>
<dbReference type="Gene3D" id="3.10.180.10">
    <property type="entry name" value="2,3-Dihydroxybiphenyl 1,2-Dioxygenase, domain 1"/>
    <property type="match status" value="1"/>
</dbReference>
<keyword evidence="2" id="KW-0456">Lyase</keyword>
<organism evidence="2 3">
    <name type="scientific">Aquisalimonas asiatica</name>
    <dbReference type="NCBI Taxonomy" id="406100"/>
    <lineage>
        <taxon>Bacteria</taxon>
        <taxon>Pseudomonadati</taxon>
        <taxon>Pseudomonadota</taxon>
        <taxon>Gammaproteobacteria</taxon>
        <taxon>Chromatiales</taxon>
        <taxon>Ectothiorhodospiraceae</taxon>
        <taxon>Aquisalimonas</taxon>
    </lineage>
</organism>
<dbReference type="AlphaFoldDB" id="A0A1H8TDN2"/>
<dbReference type="RefSeq" id="WP_091643257.1">
    <property type="nucleotide sequence ID" value="NZ_FOEG01000004.1"/>
</dbReference>
<gene>
    <name evidence="2" type="ORF">SAMN04488052_104103</name>
</gene>
<sequence>MKMNYFLFGTNDMRRSIAFYDAFFEGSGTNKIYSEGRMTLWANGEFMFGIVEPFDGEDATNGNGTMLGLNVDSSEEVERLYKKALDLGGASEGEPGMRSGRYAAYVRDLDKNKICLYVM</sequence>
<dbReference type="Proteomes" id="UP000199657">
    <property type="component" value="Unassembled WGS sequence"/>
</dbReference>
<dbReference type="CDD" id="cd07262">
    <property type="entry name" value="VOC_like"/>
    <property type="match status" value="1"/>
</dbReference>
<dbReference type="OrthoDB" id="9800438at2"/>
<dbReference type="PANTHER" id="PTHR35006:SF1">
    <property type="entry name" value="BLL2941 PROTEIN"/>
    <property type="match status" value="1"/>
</dbReference>
<keyword evidence="3" id="KW-1185">Reference proteome</keyword>
<reference evidence="2 3" key="1">
    <citation type="submission" date="2016-10" db="EMBL/GenBank/DDBJ databases">
        <authorList>
            <person name="de Groot N.N."/>
        </authorList>
    </citation>
    <scope>NUCLEOTIDE SEQUENCE [LARGE SCALE GENOMIC DNA]</scope>
    <source>
        <strain evidence="2 3">CGMCC 1.6291</strain>
    </source>
</reference>
<dbReference type="STRING" id="406100.SAMN04488052_104103"/>
<accession>A0A1H8TDN2</accession>